<dbReference type="Pfam" id="PF05266">
    <property type="entry name" value="DUF724"/>
    <property type="match status" value="1"/>
</dbReference>
<evidence type="ECO:0000313" key="7">
    <source>
        <dbReference type="Proteomes" id="UP000215914"/>
    </source>
</evidence>
<feature type="compositionally biased region" description="Basic residues" evidence="4">
    <location>
        <begin position="141"/>
        <end position="151"/>
    </location>
</feature>
<feature type="coiled-coil region" evidence="3">
    <location>
        <begin position="310"/>
        <end position="351"/>
    </location>
</feature>
<evidence type="ECO:0000256" key="4">
    <source>
        <dbReference type="SAM" id="MobiDB-lite"/>
    </source>
</evidence>
<gene>
    <name evidence="6" type="ORF">HanXRQr2_Chr10g0426221</name>
</gene>
<keyword evidence="2" id="KW-0341">Growth regulation</keyword>
<organism evidence="6 7">
    <name type="scientific">Helianthus annuus</name>
    <name type="common">Common sunflower</name>
    <dbReference type="NCBI Taxonomy" id="4232"/>
    <lineage>
        <taxon>Eukaryota</taxon>
        <taxon>Viridiplantae</taxon>
        <taxon>Streptophyta</taxon>
        <taxon>Embryophyta</taxon>
        <taxon>Tracheophyta</taxon>
        <taxon>Spermatophyta</taxon>
        <taxon>Magnoliopsida</taxon>
        <taxon>eudicotyledons</taxon>
        <taxon>Gunneridae</taxon>
        <taxon>Pentapetalae</taxon>
        <taxon>asterids</taxon>
        <taxon>campanulids</taxon>
        <taxon>Asterales</taxon>
        <taxon>Asteraceae</taxon>
        <taxon>Asteroideae</taxon>
        <taxon>Heliantheae alliance</taxon>
        <taxon>Heliantheae</taxon>
        <taxon>Helianthus</taxon>
    </lineage>
</organism>
<evidence type="ECO:0000256" key="5">
    <source>
        <dbReference type="SAM" id="SignalP"/>
    </source>
</evidence>
<comment type="caution">
    <text evidence="6">The sequence shown here is derived from an EMBL/GenBank/DDBJ whole genome shotgun (WGS) entry which is preliminary data.</text>
</comment>
<evidence type="ECO:0000256" key="2">
    <source>
        <dbReference type="ARBA" id="ARBA00022604"/>
    </source>
</evidence>
<dbReference type="Proteomes" id="UP000215914">
    <property type="component" value="Unassembled WGS sequence"/>
</dbReference>
<reference evidence="6" key="1">
    <citation type="journal article" date="2017" name="Nature">
        <title>The sunflower genome provides insights into oil metabolism, flowering and Asterid evolution.</title>
        <authorList>
            <person name="Badouin H."/>
            <person name="Gouzy J."/>
            <person name="Grassa C.J."/>
            <person name="Murat F."/>
            <person name="Staton S.E."/>
            <person name="Cottret L."/>
            <person name="Lelandais-Briere C."/>
            <person name="Owens G.L."/>
            <person name="Carrere S."/>
            <person name="Mayjonade B."/>
            <person name="Legrand L."/>
            <person name="Gill N."/>
            <person name="Kane N.C."/>
            <person name="Bowers J.E."/>
            <person name="Hubner S."/>
            <person name="Bellec A."/>
            <person name="Berard A."/>
            <person name="Berges H."/>
            <person name="Blanchet N."/>
            <person name="Boniface M.C."/>
            <person name="Brunel D."/>
            <person name="Catrice O."/>
            <person name="Chaidir N."/>
            <person name="Claudel C."/>
            <person name="Donnadieu C."/>
            <person name="Faraut T."/>
            <person name="Fievet G."/>
            <person name="Helmstetter N."/>
            <person name="King M."/>
            <person name="Knapp S.J."/>
            <person name="Lai Z."/>
            <person name="Le Paslier M.C."/>
            <person name="Lippi Y."/>
            <person name="Lorenzon L."/>
            <person name="Mandel J.R."/>
            <person name="Marage G."/>
            <person name="Marchand G."/>
            <person name="Marquand E."/>
            <person name="Bret-Mestries E."/>
            <person name="Morien E."/>
            <person name="Nambeesan S."/>
            <person name="Nguyen T."/>
            <person name="Pegot-Espagnet P."/>
            <person name="Pouilly N."/>
            <person name="Raftis F."/>
            <person name="Sallet E."/>
            <person name="Schiex T."/>
            <person name="Thomas J."/>
            <person name="Vandecasteele C."/>
            <person name="Vares D."/>
            <person name="Vear F."/>
            <person name="Vautrin S."/>
            <person name="Crespi M."/>
            <person name="Mangin B."/>
            <person name="Burke J.M."/>
            <person name="Salse J."/>
            <person name="Munos S."/>
            <person name="Vincourt P."/>
            <person name="Rieseberg L.H."/>
            <person name="Langlade N.B."/>
        </authorList>
    </citation>
    <scope>NUCLEOTIDE SEQUENCE</scope>
    <source>
        <tissue evidence="6">Leaves</tissue>
    </source>
</reference>
<protein>
    <submittedName>
        <fullName evidence="6">Uncharacterized protein</fullName>
    </submittedName>
</protein>
<feature type="region of interest" description="Disordered" evidence="4">
    <location>
        <begin position="130"/>
        <end position="181"/>
    </location>
</feature>
<evidence type="ECO:0000256" key="3">
    <source>
        <dbReference type="SAM" id="Coils"/>
    </source>
</evidence>
<evidence type="ECO:0000256" key="1">
    <source>
        <dbReference type="ARBA" id="ARBA00022448"/>
    </source>
</evidence>
<keyword evidence="1" id="KW-0813">Transport</keyword>
<dbReference type="AlphaFoldDB" id="A0A9K3HVR7"/>
<keyword evidence="7" id="KW-1185">Reference proteome</keyword>
<feature type="compositionally biased region" description="Polar residues" evidence="4">
    <location>
        <begin position="163"/>
        <end position="175"/>
    </location>
</feature>
<dbReference type="InterPro" id="IPR007930">
    <property type="entry name" value="DUF724"/>
</dbReference>
<sequence>MKFYFSKVASLLLLVQPAKEDKSVDLKPPMITSARKKGKLSADSRGPKALHNTAGDLTLTTTTPNTVKGKPVTENTPSPVVIGLQCKALTASQTKTSKRLISKSPQNVDEPEAPQSSLLLASKIVDVQDKETDGNSSTIRKWGKTFRRQPTNRKTSVACKEPSGNSNIPLSITNGDDQKPSFEKRSSFWETIGSMEAFRLFPQNPHFRPLDTLNESARERHAIYKMVDFSGVFENMCRLRRDHPRTEFQDQLEILLELETHGFDVHSLRSRLMEMLSCKDKREALETGSKDPEDHLEIECVKVQERKIHIMLIDCQINELREKRERLVKENEESTMNIAAWEKEVAEIEEAKCECDRKFYELANARY</sequence>
<feature type="chain" id="PRO_5039905043" evidence="5">
    <location>
        <begin position="21"/>
        <end position="367"/>
    </location>
</feature>
<feature type="compositionally biased region" description="Low complexity" evidence="4">
    <location>
        <begin position="52"/>
        <end position="73"/>
    </location>
</feature>
<evidence type="ECO:0000313" key="6">
    <source>
        <dbReference type="EMBL" id="KAF5785236.1"/>
    </source>
</evidence>
<proteinExistence type="predicted"/>
<dbReference type="Gramene" id="mRNA:HanXRQr2_Chr10g0426221">
    <property type="protein sequence ID" value="mRNA:HanXRQr2_Chr10g0426221"/>
    <property type="gene ID" value="HanXRQr2_Chr10g0426221"/>
</dbReference>
<feature type="region of interest" description="Disordered" evidence="4">
    <location>
        <begin position="35"/>
        <end position="78"/>
    </location>
</feature>
<keyword evidence="3" id="KW-0175">Coiled coil</keyword>
<feature type="signal peptide" evidence="5">
    <location>
        <begin position="1"/>
        <end position="20"/>
    </location>
</feature>
<dbReference type="EMBL" id="MNCJ02000325">
    <property type="protein sequence ID" value="KAF5785236.1"/>
    <property type="molecule type" value="Genomic_DNA"/>
</dbReference>
<reference evidence="6" key="2">
    <citation type="submission" date="2020-06" db="EMBL/GenBank/DDBJ databases">
        <title>Helianthus annuus Genome sequencing and assembly Release 2.</title>
        <authorList>
            <person name="Gouzy J."/>
            <person name="Langlade N."/>
            <person name="Munos S."/>
        </authorList>
    </citation>
    <scope>NUCLEOTIDE SEQUENCE</scope>
    <source>
        <tissue evidence="6">Leaves</tissue>
    </source>
</reference>
<keyword evidence="5" id="KW-0732">Signal</keyword>
<accession>A0A9K3HVR7</accession>
<name>A0A9K3HVR7_HELAN</name>